<dbReference type="RefSeq" id="WP_285486593.1">
    <property type="nucleotide sequence ID" value="NZ_BSTI01000004.1"/>
</dbReference>
<name>A0A9W6VGC8_9PSEU</name>
<evidence type="ECO:0000313" key="1">
    <source>
        <dbReference type="EMBL" id="GLY65361.1"/>
    </source>
</evidence>
<dbReference type="AlphaFoldDB" id="A0A9W6VGC8"/>
<keyword evidence="2" id="KW-1185">Reference proteome</keyword>
<dbReference type="Pfam" id="PF12840">
    <property type="entry name" value="HTH_20"/>
    <property type="match status" value="1"/>
</dbReference>
<reference evidence="1" key="1">
    <citation type="submission" date="2023-03" db="EMBL/GenBank/DDBJ databases">
        <title>Amycolatopsis taiwanensis NBRC 103393.</title>
        <authorList>
            <person name="Ichikawa N."/>
            <person name="Sato H."/>
            <person name="Tonouchi N."/>
        </authorList>
    </citation>
    <scope>NUCLEOTIDE SEQUENCE</scope>
    <source>
        <strain evidence="1">NBRC 103393</strain>
    </source>
</reference>
<comment type="caution">
    <text evidence="1">The sequence shown here is derived from an EMBL/GenBank/DDBJ whole genome shotgun (WGS) entry which is preliminary data.</text>
</comment>
<dbReference type="EMBL" id="BSTI01000004">
    <property type="protein sequence ID" value="GLY65361.1"/>
    <property type="molecule type" value="Genomic_DNA"/>
</dbReference>
<dbReference type="InterPro" id="IPR036388">
    <property type="entry name" value="WH-like_DNA-bd_sf"/>
</dbReference>
<dbReference type="Gene3D" id="1.10.10.10">
    <property type="entry name" value="Winged helix-like DNA-binding domain superfamily/Winged helix DNA-binding domain"/>
    <property type="match status" value="1"/>
</dbReference>
<evidence type="ECO:0000313" key="2">
    <source>
        <dbReference type="Proteomes" id="UP001165136"/>
    </source>
</evidence>
<sequence>MDDHQIAATVAQLRALGHPLRLRILRLCLERDHTNQELAAGLDVAPATALRHVRELVATGFLDSGEMRTGDSGAWERPYRATRLSRRLAVHHVGHPDLSRDVQLAVVAAYHAELAASDLGVVRSQERLAMRLSESSLRELISKVEALLREYVQRDDPDGVGVSVLWSLHERENGDQ</sequence>
<protein>
    <recommendedName>
        <fullName evidence="3">ArsR family transcriptional regulator</fullName>
    </recommendedName>
</protein>
<dbReference type="InterPro" id="IPR036390">
    <property type="entry name" value="WH_DNA-bd_sf"/>
</dbReference>
<proteinExistence type="predicted"/>
<organism evidence="1 2">
    <name type="scientific">Amycolatopsis taiwanensis</name>
    <dbReference type="NCBI Taxonomy" id="342230"/>
    <lineage>
        <taxon>Bacteria</taxon>
        <taxon>Bacillati</taxon>
        <taxon>Actinomycetota</taxon>
        <taxon>Actinomycetes</taxon>
        <taxon>Pseudonocardiales</taxon>
        <taxon>Pseudonocardiaceae</taxon>
        <taxon>Amycolatopsis</taxon>
    </lineage>
</organism>
<dbReference type="SUPFAM" id="SSF46785">
    <property type="entry name" value="Winged helix' DNA-binding domain"/>
    <property type="match status" value="1"/>
</dbReference>
<gene>
    <name evidence="1" type="ORF">Atai01_19800</name>
</gene>
<dbReference type="Proteomes" id="UP001165136">
    <property type="component" value="Unassembled WGS sequence"/>
</dbReference>
<evidence type="ECO:0008006" key="3">
    <source>
        <dbReference type="Google" id="ProtNLM"/>
    </source>
</evidence>
<accession>A0A9W6VGC8</accession>